<keyword evidence="4 7" id="KW-0812">Transmembrane</keyword>
<evidence type="ECO:0000256" key="6">
    <source>
        <dbReference type="ARBA" id="ARBA00023136"/>
    </source>
</evidence>
<dbReference type="InterPro" id="IPR036259">
    <property type="entry name" value="MFS_trans_sf"/>
</dbReference>
<dbReference type="Proteomes" id="UP000320300">
    <property type="component" value="Unassembled WGS sequence"/>
</dbReference>
<evidence type="ECO:0000256" key="4">
    <source>
        <dbReference type="ARBA" id="ARBA00022692"/>
    </source>
</evidence>
<evidence type="ECO:0000256" key="3">
    <source>
        <dbReference type="ARBA" id="ARBA00022475"/>
    </source>
</evidence>
<evidence type="ECO:0000256" key="2">
    <source>
        <dbReference type="ARBA" id="ARBA00022448"/>
    </source>
</evidence>
<keyword evidence="5 7" id="KW-1133">Transmembrane helix</keyword>
<dbReference type="InterPro" id="IPR010290">
    <property type="entry name" value="TM_effector"/>
</dbReference>
<dbReference type="GO" id="GO:0022857">
    <property type="term" value="F:transmembrane transporter activity"/>
    <property type="evidence" value="ECO:0007669"/>
    <property type="project" value="InterPro"/>
</dbReference>
<dbReference type="PANTHER" id="PTHR23513:SF11">
    <property type="entry name" value="STAPHYLOFERRIN A TRANSPORTER"/>
    <property type="match status" value="1"/>
</dbReference>
<feature type="transmembrane region" description="Helical" evidence="7">
    <location>
        <begin position="77"/>
        <end position="98"/>
    </location>
</feature>
<dbReference type="AlphaFoldDB" id="A0A521E436"/>
<accession>A0A521E436</accession>
<dbReference type="PANTHER" id="PTHR23513">
    <property type="entry name" value="INTEGRAL MEMBRANE EFFLUX PROTEIN-RELATED"/>
    <property type="match status" value="1"/>
</dbReference>
<feature type="domain" description="Major facilitator superfamily (MFS) profile" evidence="8">
    <location>
        <begin position="184"/>
        <end position="411"/>
    </location>
</feature>
<evidence type="ECO:0000256" key="5">
    <source>
        <dbReference type="ARBA" id="ARBA00022989"/>
    </source>
</evidence>
<keyword evidence="2" id="KW-0813">Transport</keyword>
<feature type="transmembrane region" description="Helical" evidence="7">
    <location>
        <begin position="376"/>
        <end position="395"/>
    </location>
</feature>
<name>A0A521E436_9SPHI</name>
<dbReference type="CDD" id="cd06173">
    <property type="entry name" value="MFS_MefA_like"/>
    <property type="match status" value="1"/>
</dbReference>
<dbReference type="EMBL" id="FXTN01000007">
    <property type="protein sequence ID" value="SMO78699.1"/>
    <property type="molecule type" value="Genomic_DNA"/>
</dbReference>
<dbReference type="OrthoDB" id="9775268at2"/>
<protein>
    <submittedName>
        <fullName evidence="9">Transmembrane secretion effector</fullName>
    </submittedName>
</protein>
<keyword evidence="3" id="KW-1003">Cell membrane</keyword>
<feature type="transmembrane region" description="Helical" evidence="7">
    <location>
        <begin position="157"/>
        <end position="177"/>
    </location>
</feature>
<keyword evidence="10" id="KW-1185">Reference proteome</keyword>
<sequence length="411" mass="44945">MQLSQAFRLLKSRNFALFYWGQLLSRLGTWIQRTAVIWIVYSVTHSVFMVGVTTFAEQFPSFLFSIRGGIIADKYNRYTIIFITQILSAVQAIILTIYTFSGNFNMVVILALSVFLGIVNAYDVPVRQSMINDMIGNKDDLPNAVALNSSLNTLARLAGPALSGILLASYGAAFCFLSNAVSFLAVIAAIAAMKMPKNVPVLLKTKTSGKLKEAIDYLKSNPPIAVIIWISCLSNFFVLSYVTLLPVYAKDIFKGDATTYGWLNSSAGIGALIGALWLAMLGKQSDFRKIMWISILLTGISLLLFAYCHNLYLSLFFSALCGLGAIVQSSMMVTIVQSETDSLFRGRVVSFIAMSIFGMLPLGSLLVGYLAPHAGASFTLFAEGIIAIIISGLFYQRLINTTIIKQSDYGN</sequence>
<keyword evidence="6 7" id="KW-0472">Membrane</keyword>
<evidence type="ECO:0000256" key="7">
    <source>
        <dbReference type="SAM" id="Phobius"/>
    </source>
</evidence>
<dbReference type="RefSeq" id="WP_142528850.1">
    <property type="nucleotide sequence ID" value="NZ_CBCSJO010000007.1"/>
</dbReference>
<organism evidence="9 10">
    <name type="scientific">Pedobacter westerhofensis</name>
    <dbReference type="NCBI Taxonomy" id="425512"/>
    <lineage>
        <taxon>Bacteria</taxon>
        <taxon>Pseudomonadati</taxon>
        <taxon>Bacteroidota</taxon>
        <taxon>Sphingobacteriia</taxon>
        <taxon>Sphingobacteriales</taxon>
        <taxon>Sphingobacteriaceae</taxon>
        <taxon>Pedobacter</taxon>
    </lineage>
</organism>
<feature type="transmembrane region" description="Helical" evidence="7">
    <location>
        <begin position="224"/>
        <end position="248"/>
    </location>
</feature>
<evidence type="ECO:0000313" key="10">
    <source>
        <dbReference type="Proteomes" id="UP000320300"/>
    </source>
</evidence>
<dbReference type="Gene3D" id="1.20.1250.20">
    <property type="entry name" value="MFS general substrate transporter like domains"/>
    <property type="match status" value="2"/>
</dbReference>
<dbReference type="Pfam" id="PF05977">
    <property type="entry name" value="MFS_3"/>
    <property type="match status" value="1"/>
</dbReference>
<evidence type="ECO:0000259" key="8">
    <source>
        <dbReference type="PROSITE" id="PS50850"/>
    </source>
</evidence>
<evidence type="ECO:0000256" key="1">
    <source>
        <dbReference type="ARBA" id="ARBA00004651"/>
    </source>
</evidence>
<dbReference type="GO" id="GO:0005886">
    <property type="term" value="C:plasma membrane"/>
    <property type="evidence" value="ECO:0007669"/>
    <property type="project" value="UniProtKB-SubCell"/>
</dbReference>
<feature type="transmembrane region" description="Helical" evidence="7">
    <location>
        <begin position="290"/>
        <end position="307"/>
    </location>
</feature>
<evidence type="ECO:0000313" key="9">
    <source>
        <dbReference type="EMBL" id="SMO78699.1"/>
    </source>
</evidence>
<feature type="transmembrane region" description="Helical" evidence="7">
    <location>
        <begin position="260"/>
        <end position="278"/>
    </location>
</feature>
<proteinExistence type="predicted"/>
<reference evidence="9 10" key="1">
    <citation type="submission" date="2017-05" db="EMBL/GenBank/DDBJ databases">
        <authorList>
            <person name="Varghese N."/>
            <person name="Submissions S."/>
        </authorList>
    </citation>
    <scope>NUCLEOTIDE SEQUENCE [LARGE SCALE GENOMIC DNA]</scope>
    <source>
        <strain evidence="9 10">DSM 19036</strain>
    </source>
</reference>
<feature type="transmembrane region" description="Helical" evidence="7">
    <location>
        <begin position="104"/>
        <end position="122"/>
    </location>
</feature>
<dbReference type="InterPro" id="IPR020846">
    <property type="entry name" value="MFS_dom"/>
</dbReference>
<dbReference type="SUPFAM" id="SSF103473">
    <property type="entry name" value="MFS general substrate transporter"/>
    <property type="match status" value="1"/>
</dbReference>
<feature type="transmembrane region" description="Helical" evidence="7">
    <location>
        <begin position="348"/>
        <end position="370"/>
    </location>
</feature>
<feature type="transmembrane region" description="Helical" evidence="7">
    <location>
        <begin position="313"/>
        <end position="336"/>
    </location>
</feature>
<comment type="subcellular location">
    <subcellularLocation>
        <location evidence="1">Cell membrane</location>
        <topology evidence="1">Multi-pass membrane protein</topology>
    </subcellularLocation>
</comment>
<gene>
    <name evidence="9" type="ORF">SAMN06265348_1073</name>
</gene>
<dbReference type="PROSITE" id="PS50850">
    <property type="entry name" value="MFS"/>
    <property type="match status" value="1"/>
</dbReference>
<feature type="transmembrane region" description="Helical" evidence="7">
    <location>
        <begin position="35"/>
        <end position="56"/>
    </location>
</feature>